<comment type="catalytic activity">
    <reaction evidence="1">
        <text>ATP + [NEDD8 protein] + [E1 NEDD8-activating enzyme]-L-cysteine = AMP + diphosphate + [E1 NEDD8-activating enzyme]-S-[NEDD8 protein]-yl-L-cysteine.</text>
        <dbReference type="EC" id="6.2.1.64"/>
    </reaction>
</comment>
<keyword evidence="1" id="KW-0547">Nucleotide-binding</keyword>
<organism evidence="3 4">
    <name type="scientific">Hepatospora eriocheir</name>
    <dbReference type="NCBI Taxonomy" id="1081669"/>
    <lineage>
        <taxon>Eukaryota</taxon>
        <taxon>Fungi</taxon>
        <taxon>Fungi incertae sedis</taxon>
        <taxon>Microsporidia</taxon>
        <taxon>Hepatosporidae</taxon>
        <taxon>Hepatospora</taxon>
    </lineage>
</organism>
<dbReference type="GO" id="GO:0005634">
    <property type="term" value="C:nucleus"/>
    <property type="evidence" value="ECO:0007669"/>
    <property type="project" value="TreeGrafter"/>
</dbReference>
<reference evidence="3 4" key="1">
    <citation type="journal article" date="2017" name="Environ. Microbiol.">
        <title>Decay of the glycolytic pathway and adaptation to intranuclear parasitism within Enterocytozoonidae microsporidia.</title>
        <authorList>
            <person name="Wiredu Boakye D."/>
            <person name="Jaroenlak P."/>
            <person name="Prachumwat A."/>
            <person name="Williams T.A."/>
            <person name="Bateman K.S."/>
            <person name="Itsathitphaisarn O."/>
            <person name="Sritunyalucksana K."/>
            <person name="Paszkiewicz K.H."/>
            <person name="Moore K.A."/>
            <person name="Stentiford G.D."/>
            <person name="Williams B.A."/>
        </authorList>
    </citation>
    <scope>NUCLEOTIDE SEQUENCE [LARGE SCALE GENOMIC DNA]</scope>
    <source>
        <strain evidence="3 4">GB1</strain>
    </source>
</reference>
<dbReference type="Pfam" id="PF00899">
    <property type="entry name" value="ThiF"/>
    <property type="match status" value="1"/>
</dbReference>
<keyword evidence="1" id="KW-0833">Ubl conjugation pathway</keyword>
<comment type="function">
    <text evidence="1">Catalytic subunit of the dimeric E1 enzyme, which activates NEDD8.</text>
</comment>
<feature type="domain" description="THIF-type NAD/FAD binding fold" evidence="2">
    <location>
        <begin position="5"/>
        <end position="238"/>
    </location>
</feature>
<evidence type="ECO:0000259" key="2">
    <source>
        <dbReference type="Pfam" id="PF00899"/>
    </source>
</evidence>
<dbReference type="SUPFAM" id="SSF69572">
    <property type="entry name" value="Activating enzymes of the ubiquitin-like proteins"/>
    <property type="match status" value="1"/>
</dbReference>
<dbReference type="EC" id="6.2.1.64" evidence="1"/>
<dbReference type="Gene3D" id="3.40.50.720">
    <property type="entry name" value="NAD(P)-binding Rossmann-like Domain"/>
    <property type="match status" value="1"/>
</dbReference>
<keyword evidence="4" id="KW-1185">Reference proteome</keyword>
<proteinExistence type="inferred from homology"/>
<dbReference type="GO" id="GO:0045116">
    <property type="term" value="P:protein neddylation"/>
    <property type="evidence" value="ECO:0007669"/>
    <property type="project" value="UniProtKB-UniRule"/>
</dbReference>
<dbReference type="VEuPathDB" id="MicrosporidiaDB:HERIO_1261"/>
<dbReference type="PANTHER" id="PTHR10953:SF6">
    <property type="entry name" value="NEDD8-ACTIVATING ENZYME E1 CATALYTIC SUBUNIT"/>
    <property type="match status" value="1"/>
</dbReference>
<sequence length="264" mass="30532">MKNSLVVGCGGTGSEIIKLLKLMNVNITCIDYDKVELTNLNRQFYFIKSDCNKYKAEIVAKKIGCNYRNVNLMDIKIDYLNQFDVIFSCLDSIGARMELNYRFKQSKCKKLIDLGVENLTSHIKIITDDKACLYCMKDIFNINEPYNSCTFMNIKTKIEKFNREKYLISLIALKGNDFKKIVKEFNNKVSDEKLKTNLLEVETIFHNITPNISTINSITASLAIHLSLNEDKNDLITFWGKTFTIYKTYLNKDEDCFVCLNKTD</sequence>
<evidence type="ECO:0000313" key="4">
    <source>
        <dbReference type="Proteomes" id="UP000192356"/>
    </source>
</evidence>
<dbReference type="OrthoDB" id="10255449at2759"/>
<dbReference type="InterPro" id="IPR045886">
    <property type="entry name" value="ThiF/MoeB/HesA"/>
</dbReference>
<dbReference type="Proteomes" id="UP000192356">
    <property type="component" value="Unassembled WGS sequence"/>
</dbReference>
<comment type="pathway">
    <text evidence="1">Protein modification; protein neddylation.</text>
</comment>
<keyword evidence="1" id="KW-0436">Ligase</keyword>
<keyword evidence="1" id="KW-0067">ATP-binding</keyword>
<dbReference type="GO" id="GO:0005524">
    <property type="term" value="F:ATP binding"/>
    <property type="evidence" value="ECO:0007669"/>
    <property type="project" value="UniProtKB-UniRule"/>
</dbReference>
<dbReference type="EMBL" id="LVKB01000059">
    <property type="protein sequence ID" value="ORD96840.1"/>
    <property type="molecule type" value="Genomic_DNA"/>
</dbReference>
<dbReference type="AlphaFoldDB" id="A0A1X0QAM8"/>
<gene>
    <name evidence="3" type="primary">UBA3</name>
    <name evidence="3" type="ORF">HERIO_1261</name>
</gene>
<dbReference type="InterPro" id="IPR000594">
    <property type="entry name" value="ThiF_NAD_FAD-bd"/>
</dbReference>
<comment type="similarity">
    <text evidence="1">Belongs to the ubiquitin-activating E1 family. UBA3 subfamily.</text>
</comment>
<evidence type="ECO:0000256" key="1">
    <source>
        <dbReference type="RuleBase" id="RU368009"/>
    </source>
</evidence>
<dbReference type="GO" id="GO:0005737">
    <property type="term" value="C:cytoplasm"/>
    <property type="evidence" value="ECO:0007669"/>
    <property type="project" value="TreeGrafter"/>
</dbReference>
<dbReference type="UniPathway" id="UPA00885"/>
<name>A0A1X0QAM8_9MICR</name>
<evidence type="ECO:0000313" key="3">
    <source>
        <dbReference type="EMBL" id="ORD96840.1"/>
    </source>
</evidence>
<protein>
    <recommendedName>
        <fullName evidence="1">NEDD8-activating enzyme E1 catalytic subunit</fullName>
        <ecNumber evidence="1">6.2.1.64</ecNumber>
    </recommendedName>
</protein>
<accession>A0A1X0QAM8</accession>
<dbReference type="PANTHER" id="PTHR10953">
    <property type="entry name" value="UBIQUITIN-ACTIVATING ENZYME E1"/>
    <property type="match status" value="1"/>
</dbReference>
<dbReference type="GO" id="GO:0019781">
    <property type="term" value="F:NEDD8 activating enzyme activity"/>
    <property type="evidence" value="ECO:0007669"/>
    <property type="project" value="UniProtKB-UniRule"/>
</dbReference>
<dbReference type="InterPro" id="IPR035985">
    <property type="entry name" value="Ubiquitin-activating_enz"/>
</dbReference>
<dbReference type="VEuPathDB" id="MicrosporidiaDB:A0H76_204"/>
<comment type="caution">
    <text evidence="3">The sequence shown here is derived from an EMBL/GenBank/DDBJ whole genome shotgun (WGS) entry which is preliminary data.</text>
</comment>